<keyword evidence="1 4" id="KW-0689">Ribosomal protein</keyword>
<dbReference type="Gene3D" id="6.10.250.3130">
    <property type="match status" value="1"/>
</dbReference>
<dbReference type="InterPro" id="IPR009068">
    <property type="entry name" value="uS15_NS1_RNA-bd_sf"/>
</dbReference>
<comment type="subunit">
    <text evidence="3 4">Part of the 30S ribosomal subunit. Forms a bridge to the 50S subunit in the 70S ribosome, contacting the 23S rRNA.</text>
</comment>
<dbReference type="FunFam" id="1.10.287.10:FF:000002">
    <property type="entry name" value="30S ribosomal protein S15"/>
    <property type="match status" value="1"/>
</dbReference>
<dbReference type="GO" id="GO:0019843">
    <property type="term" value="F:rRNA binding"/>
    <property type="evidence" value="ECO:0007669"/>
    <property type="project" value="UniProtKB-UniRule"/>
</dbReference>
<dbReference type="GO" id="GO:0006412">
    <property type="term" value="P:translation"/>
    <property type="evidence" value="ECO:0007669"/>
    <property type="project" value="UniProtKB-UniRule"/>
</dbReference>
<evidence type="ECO:0000313" key="8">
    <source>
        <dbReference type="Proteomes" id="UP000177575"/>
    </source>
</evidence>
<evidence type="ECO:0000256" key="3">
    <source>
        <dbReference type="ARBA" id="ARBA00064542"/>
    </source>
</evidence>
<organism evidence="7 8">
    <name type="scientific">Candidatus Veblenbacteria bacterium RIFOXYB1_FULL_43_13</name>
    <dbReference type="NCBI Taxonomy" id="1802426"/>
    <lineage>
        <taxon>Bacteria</taxon>
        <taxon>Candidatus Vebleniibacteriota</taxon>
    </lineage>
</organism>
<protein>
    <recommendedName>
        <fullName evidence="4">Small ribosomal subunit protein uS15</fullName>
    </recommendedName>
</protein>
<dbReference type="GO" id="GO:0022627">
    <property type="term" value="C:cytosolic small ribosomal subunit"/>
    <property type="evidence" value="ECO:0007669"/>
    <property type="project" value="TreeGrafter"/>
</dbReference>
<comment type="function">
    <text evidence="4">Forms an intersubunit bridge (bridge B4) with the 23S rRNA of the 50S subunit in the ribosome.</text>
</comment>
<dbReference type="InterPro" id="IPR005290">
    <property type="entry name" value="Ribosomal_uS15_bac-type"/>
</dbReference>
<dbReference type="SUPFAM" id="SSF47060">
    <property type="entry name" value="S15/NS1 RNA-binding domain"/>
    <property type="match status" value="1"/>
</dbReference>
<dbReference type="SMART" id="SM01387">
    <property type="entry name" value="Ribosomal_S15"/>
    <property type="match status" value="1"/>
</dbReference>
<evidence type="ECO:0000256" key="2">
    <source>
        <dbReference type="ARBA" id="ARBA00023274"/>
    </source>
</evidence>
<proteinExistence type="inferred from homology"/>
<comment type="function">
    <text evidence="4 6">One of the primary rRNA binding proteins, it binds directly to 16S rRNA where it helps nucleate assembly of the platform of the 30S subunit by binding and bridging several RNA helices of the 16S rRNA.</text>
</comment>
<dbReference type="AlphaFoldDB" id="A0A1G2Q4N9"/>
<dbReference type="HAMAP" id="MF_01343_B">
    <property type="entry name" value="Ribosomal_uS15_B"/>
    <property type="match status" value="1"/>
</dbReference>
<keyword evidence="2 4" id="KW-0687">Ribonucleoprotein</keyword>
<keyword evidence="4 6" id="KW-0694">RNA-binding</keyword>
<dbReference type="PANTHER" id="PTHR23321">
    <property type="entry name" value="RIBOSOMAL PROTEIN S15, BACTERIAL AND ORGANELLAR"/>
    <property type="match status" value="1"/>
</dbReference>
<name>A0A1G2Q4N9_9BACT</name>
<dbReference type="PANTHER" id="PTHR23321:SF26">
    <property type="entry name" value="SMALL RIBOSOMAL SUBUNIT PROTEIN US15M"/>
    <property type="match status" value="1"/>
</dbReference>
<keyword evidence="4 6" id="KW-0699">rRNA-binding</keyword>
<dbReference type="PROSITE" id="PS00362">
    <property type="entry name" value="RIBOSOMAL_S15"/>
    <property type="match status" value="1"/>
</dbReference>
<dbReference type="Gene3D" id="1.10.287.10">
    <property type="entry name" value="S15/NS1, RNA-binding"/>
    <property type="match status" value="1"/>
</dbReference>
<comment type="similarity">
    <text evidence="4 5">Belongs to the universal ribosomal protein uS15 family.</text>
</comment>
<dbReference type="GO" id="GO:0003735">
    <property type="term" value="F:structural constituent of ribosome"/>
    <property type="evidence" value="ECO:0007669"/>
    <property type="project" value="InterPro"/>
</dbReference>
<evidence type="ECO:0000313" key="7">
    <source>
        <dbReference type="EMBL" id="OHA55550.1"/>
    </source>
</evidence>
<reference evidence="7 8" key="1">
    <citation type="journal article" date="2016" name="Nat. Commun.">
        <title>Thousands of microbial genomes shed light on interconnected biogeochemical processes in an aquifer system.</title>
        <authorList>
            <person name="Anantharaman K."/>
            <person name="Brown C.T."/>
            <person name="Hug L.A."/>
            <person name="Sharon I."/>
            <person name="Castelle C.J."/>
            <person name="Probst A.J."/>
            <person name="Thomas B.C."/>
            <person name="Singh A."/>
            <person name="Wilkins M.J."/>
            <person name="Karaoz U."/>
            <person name="Brodie E.L."/>
            <person name="Williams K.H."/>
            <person name="Hubbard S.S."/>
            <person name="Banfield J.F."/>
        </authorList>
    </citation>
    <scope>NUCLEOTIDE SEQUENCE [LARGE SCALE GENOMIC DNA]</scope>
</reference>
<dbReference type="NCBIfam" id="TIGR00952">
    <property type="entry name" value="S15_bact"/>
    <property type="match status" value="1"/>
</dbReference>
<sequence>MLDKQAKDKIIKKFKIHEADTGSAEVQIAILTEEVKRLTEHLKGHKKDFSSRRGLVKKVSQRRKLLKFLQRENESSFDELVKKLKLKVKLSAIPQELPEILEEGVSEVEE</sequence>
<dbReference type="Pfam" id="PF00312">
    <property type="entry name" value="Ribosomal_S15"/>
    <property type="match status" value="1"/>
</dbReference>
<dbReference type="EMBL" id="MHTC01000012">
    <property type="protein sequence ID" value="OHA55550.1"/>
    <property type="molecule type" value="Genomic_DNA"/>
</dbReference>
<gene>
    <name evidence="4" type="primary">rpsO</name>
    <name evidence="7" type="ORF">A2388_00525</name>
</gene>
<dbReference type="InterPro" id="IPR000589">
    <property type="entry name" value="Ribosomal_uS15"/>
</dbReference>
<comment type="caution">
    <text evidence="7">The sequence shown here is derived from an EMBL/GenBank/DDBJ whole genome shotgun (WGS) entry which is preliminary data.</text>
</comment>
<dbReference type="Proteomes" id="UP000177575">
    <property type="component" value="Unassembled WGS sequence"/>
</dbReference>
<dbReference type="CDD" id="cd00353">
    <property type="entry name" value="Ribosomal_S15p_S13e"/>
    <property type="match status" value="1"/>
</dbReference>
<accession>A0A1G2Q4N9</accession>
<evidence type="ECO:0000256" key="4">
    <source>
        <dbReference type="HAMAP-Rule" id="MF_01343"/>
    </source>
</evidence>
<evidence type="ECO:0000256" key="1">
    <source>
        <dbReference type="ARBA" id="ARBA00022980"/>
    </source>
</evidence>
<evidence type="ECO:0000256" key="6">
    <source>
        <dbReference type="RuleBase" id="RU004524"/>
    </source>
</evidence>
<evidence type="ECO:0000256" key="5">
    <source>
        <dbReference type="RuleBase" id="RU003919"/>
    </source>
</evidence>